<gene>
    <name evidence="6" type="ORF">JTE90_014746</name>
</gene>
<dbReference type="PANTHER" id="PTHR10127:SF883">
    <property type="entry name" value="ZINC METALLOPROTEINASE NAS-8"/>
    <property type="match status" value="1"/>
</dbReference>
<dbReference type="InterPro" id="IPR024079">
    <property type="entry name" value="MetalloPept_cat_dom_sf"/>
</dbReference>
<keyword evidence="3 4" id="KW-0645">Protease</keyword>
<feature type="binding site" evidence="3">
    <location>
        <position position="160"/>
    </location>
    <ligand>
        <name>Zn(2+)</name>
        <dbReference type="ChEBI" id="CHEBI:29105"/>
        <note>catalytic</note>
    </ligand>
</feature>
<feature type="signal peptide" evidence="4">
    <location>
        <begin position="1"/>
        <end position="16"/>
    </location>
</feature>
<feature type="binding site" evidence="3">
    <location>
        <position position="166"/>
    </location>
    <ligand>
        <name>Zn(2+)</name>
        <dbReference type="ChEBI" id="CHEBI:29105"/>
        <note>catalytic</note>
    </ligand>
</feature>
<keyword evidence="3" id="KW-1015">Disulfide bond</keyword>
<evidence type="ECO:0000313" key="7">
    <source>
        <dbReference type="Proteomes" id="UP000827092"/>
    </source>
</evidence>
<feature type="active site" evidence="3">
    <location>
        <position position="157"/>
    </location>
</feature>
<dbReference type="SMART" id="SM00235">
    <property type="entry name" value="ZnMc"/>
    <property type="match status" value="1"/>
</dbReference>
<feature type="disulfide bond" evidence="3">
    <location>
        <begin position="126"/>
        <end position="148"/>
    </location>
</feature>
<dbReference type="InterPro" id="IPR001506">
    <property type="entry name" value="Peptidase_M12A"/>
</dbReference>
<feature type="disulfide bond" evidence="3">
    <location>
        <begin position="105"/>
        <end position="260"/>
    </location>
</feature>
<name>A0AAV6UQZ7_9ARAC</name>
<dbReference type="Gene3D" id="3.40.390.10">
    <property type="entry name" value="Collagenase (Catalytic Domain)"/>
    <property type="match status" value="1"/>
</dbReference>
<dbReference type="AlphaFoldDB" id="A0AAV6UQZ7"/>
<dbReference type="Pfam" id="PF01400">
    <property type="entry name" value="Astacin"/>
    <property type="match status" value="1"/>
</dbReference>
<keyword evidence="3 4" id="KW-0378">Hydrolase</keyword>
<dbReference type="EMBL" id="JAFNEN010000294">
    <property type="protein sequence ID" value="KAG8186670.1"/>
    <property type="molecule type" value="Genomic_DNA"/>
</dbReference>
<dbReference type="CDD" id="cd04280">
    <property type="entry name" value="ZnMc_astacin_like"/>
    <property type="match status" value="1"/>
</dbReference>
<keyword evidence="3 4" id="KW-0862">Zinc</keyword>
<feature type="chain" id="PRO_5043103719" description="Metalloendopeptidase" evidence="4">
    <location>
        <begin position="17"/>
        <end position="260"/>
    </location>
</feature>
<keyword evidence="3 4" id="KW-0482">Metalloprotease</keyword>
<dbReference type="PRINTS" id="PR00480">
    <property type="entry name" value="ASTACIN"/>
</dbReference>
<dbReference type="InterPro" id="IPR034035">
    <property type="entry name" value="Astacin-like_dom"/>
</dbReference>
<dbReference type="PROSITE" id="PS51864">
    <property type="entry name" value="ASTACIN"/>
    <property type="match status" value="1"/>
</dbReference>
<dbReference type="PANTHER" id="PTHR10127">
    <property type="entry name" value="DISCOIDIN, CUB, EGF, LAMININ , AND ZINC METALLOPROTEASE DOMAIN CONTAINING"/>
    <property type="match status" value="1"/>
</dbReference>
<dbReference type="GO" id="GO:0004222">
    <property type="term" value="F:metalloendopeptidase activity"/>
    <property type="evidence" value="ECO:0007669"/>
    <property type="project" value="UniProtKB-UniRule"/>
</dbReference>
<keyword evidence="3 4" id="KW-0479">Metal-binding</keyword>
<evidence type="ECO:0000256" key="2">
    <source>
        <dbReference type="ARBA" id="ARBA00025529"/>
    </source>
</evidence>
<comment type="subunit">
    <text evidence="1">Monomer.</text>
</comment>
<evidence type="ECO:0000259" key="5">
    <source>
        <dbReference type="PROSITE" id="PS51864"/>
    </source>
</evidence>
<sequence length="260" mass="29415">MFWQLILALGAFLSSPEPRQHTLPVGDLSDIDIYQQALENDDLVGGDMIIPREQWANLGNGIADERYRWPGYPGGATVPYVIDASVRGKTALIESAMKHYHDNTCVRFVKRTTEKQYVNIFKGRGCYAMVGRNLTASQPQPLSLGDGCDKIGTVIHELGHVLGFYHEQNRSDRDQYLNIYLNNVRPGSKNNFIKLRPNQNILINNFDYDSIMIYGNYAFSRSPNVLKTMEAKNGQTLLNPYAKSSMTPSDIQRVKTLYKC</sequence>
<evidence type="ECO:0000256" key="3">
    <source>
        <dbReference type="PROSITE-ProRule" id="PRU01211"/>
    </source>
</evidence>
<comment type="cofactor">
    <cofactor evidence="3 4">
        <name>Zn(2+)</name>
        <dbReference type="ChEBI" id="CHEBI:29105"/>
    </cofactor>
    <text evidence="3 4">Binds 1 zinc ion per subunit.</text>
</comment>
<comment type="caution">
    <text evidence="3">Lacks conserved residue(s) required for the propagation of feature annotation.</text>
</comment>
<organism evidence="6 7">
    <name type="scientific">Oedothorax gibbosus</name>
    <dbReference type="NCBI Taxonomy" id="931172"/>
    <lineage>
        <taxon>Eukaryota</taxon>
        <taxon>Metazoa</taxon>
        <taxon>Ecdysozoa</taxon>
        <taxon>Arthropoda</taxon>
        <taxon>Chelicerata</taxon>
        <taxon>Arachnida</taxon>
        <taxon>Araneae</taxon>
        <taxon>Araneomorphae</taxon>
        <taxon>Entelegynae</taxon>
        <taxon>Araneoidea</taxon>
        <taxon>Linyphiidae</taxon>
        <taxon>Erigoninae</taxon>
        <taxon>Oedothorax</taxon>
    </lineage>
</organism>
<proteinExistence type="predicted"/>
<dbReference type="GO" id="GO:0006508">
    <property type="term" value="P:proteolysis"/>
    <property type="evidence" value="ECO:0007669"/>
    <property type="project" value="UniProtKB-KW"/>
</dbReference>
<protein>
    <recommendedName>
        <fullName evidence="4">Metalloendopeptidase</fullName>
        <ecNumber evidence="4">3.4.24.-</ecNumber>
    </recommendedName>
</protein>
<accession>A0AAV6UQZ7</accession>
<keyword evidence="7" id="KW-1185">Reference proteome</keyword>
<evidence type="ECO:0000256" key="4">
    <source>
        <dbReference type="RuleBase" id="RU361183"/>
    </source>
</evidence>
<evidence type="ECO:0000313" key="6">
    <source>
        <dbReference type="EMBL" id="KAG8186670.1"/>
    </source>
</evidence>
<dbReference type="SUPFAM" id="SSF55486">
    <property type="entry name" value="Metalloproteases ('zincins'), catalytic domain"/>
    <property type="match status" value="1"/>
</dbReference>
<dbReference type="Proteomes" id="UP000827092">
    <property type="component" value="Unassembled WGS sequence"/>
</dbReference>
<reference evidence="6 7" key="1">
    <citation type="journal article" date="2022" name="Nat. Ecol. Evol.">
        <title>A masculinizing supergene underlies an exaggerated male reproductive morph in a spider.</title>
        <authorList>
            <person name="Hendrickx F."/>
            <person name="De Corte Z."/>
            <person name="Sonet G."/>
            <person name="Van Belleghem S.M."/>
            <person name="Kostlbacher S."/>
            <person name="Vangestel C."/>
        </authorList>
    </citation>
    <scope>NUCLEOTIDE SEQUENCE [LARGE SCALE GENOMIC DNA]</scope>
    <source>
        <strain evidence="6">W744_W776</strain>
    </source>
</reference>
<comment type="function">
    <text evidence="2">Zinc metalloprotease. Provoques deadhesion of endothelial cells from cell cultures, and also degradation of fibronectin, fibrinogen and gelatin in vitro. Its role in the venom is not fully understood but it might act as a spreading factor that facilitates diffusion of other venom toxins. Alternatively, it might be involved in the proteolytic processing of other venom toxins or it might play a role in extra-oral digestion of prey.</text>
</comment>
<keyword evidence="4" id="KW-0732">Signal</keyword>
<feature type="domain" description="Peptidase M12A" evidence="5">
    <location>
        <begin position="60"/>
        <end position="260"/>
    </location>
</feature>
<comment type="caution">
    <text evidence="6">The sequence shown here is derived from an EMBL/GenBank/DDBJ whole genome shotgun (WGS) entry which is preliminary data.</text>
</comment>
<dbReference type="EC" id="3.4.24.-" evidence="4"/>
<feature type="binding site" evidence="3">
    <location>
        <position position="156"/>
    </location>
    <ligand>
        <name>Zn(2+)</name>
        <dbReference type="ChEBI" id="CHEBI:29105"/>
        <note>catalytic</note>
    </ligand>
</feature>
<evidence type="ECO:0000256" key="1">
    <source>
        <dbReference type="ARBA" id="ARBA00011245"/>
    </source>
</evidence>
<dbReference type="GO" id="GO:0008270">
    <property type="term" value="F:zinc ion binding"/>
    <property type="evidence" value="ECO:0007669"/>
    <property type="project" value="UniProtKB-UniRule"/>
</dbReference>
<dbReference type="InterPro" id="IPR006026">
    <property type="entry name" value="Peptidase_Metallo"/>
</dbReference>